<dbReference type="WBParaSite" id="maker-uti_cns_0001053-snap-gene-0.9-mRNA-1">
    <property type="protein sequence ID" value="maker-uti_cns_0001053-snap-gene-0.9-mRNA-1"/>
    <property type="gene ID" value="maker-uti_cns_0001053-snap-gene-0.9"/>
</dbReference>
<dbReference type="InterPro" id="IPR006585">
    <property type="entry name" value="FTP1"/>
</dbReference>
<feature type="domain" description="Fucolectin tachylectin-4 pentraxin-1" evidence="9">
    <location>
        <begin position="103"/>
        <end position="241"/>
    </location>
</feature>
<comment type="function">
    <text evidence="1">Acts as a defensive agent. Recognizes blood group fucosylated oligosaccharides including A, B, H and Lewis B-type antigens. Does not recognize Lewis A antigen and has low affinity for monovalent haptens.</text>
</comment>
<evidence type="ECO:0000259" key="9">
    <source>
        <dbReference type="SMART" id="SM00607"/>
    </source>
</evidence>
<dbReference type="AlphaFoldDB" id="A0A1I8G6W6"/>
<protein>
    <submittedName>
        <fullName evidence="11">FTP domain-containing protein</fullName>
    </submittedName>
</protein>
<evidence type="ECO:0000256" key="7">
    <source>
        <dbReference type="ARBA" id="ARBA00023157"/>
    </source>
</evidence>
<evidence type="ECO:0000256" key="1">
    <source>
        <dbReference type="ARBA" id="ARBA00002219"/>
    </source>
</evidence>
<evidence type="ECO:0000256" key="2">
    <source>
        <dbReference type="ARBA" id="ARBA00010147"/>
    </source>
</evidence>
<keyword evidence="5" id="KW-0430">Lectin</keyword>
<evidence type="ECO:0000256" key="6">
    <source>
        <dbReference type="ARBA" id="ARBA00022837"/>
    </source>
</evidence>
<dbReference type="SMART" id="SM00607">
    <property type="entry name" value="FTP"/>
    <property type="match status" value="1"/>
</dbReference>
<comment type="subunit">
    <text evidence="3">Homotrimer.</text>
</comment>
<feature type="chain" id="PRO_5009319195" evidence="8">
    <location>
        <begin position="22"/>
        <end position="272"/>
    </location>
</feature>
<dbReference type="GO" id="GO:0042806">
    <property type="term" value="F:fucose binding"/>
    <property type="evidence" value="ECO:0007669"/>
    <property type="project" value="UniProtKB-ARBA"/>
</dbReference>
<dbReference type="PANTHER" id="PTHR45713">
    <property type="entry name" value="FTP DOMAIN-CONTAINING PROTEIN"/>
    <property type="match status" value="1"/>
</dbReference>
<keyword evidence="6" id="KW-0106">Calcium</keyword>
<evidence type="ECO:0000256" key="8">
    <source>
        <dbReference type="SAM" id="SignalP"/>
    </source>
</evidence>
<keyword evidence="8" id="KW-0732">Signal</keyword>
<dbReference type="GO" id="GO:0046872">
    <property type="term" value="F:metal ion binding"/>
    <property type="evidence" value="ECO:0007669"/>
    <property type="project" value="UniProtKB-KW"/>
</dbReference>
<comment type="similarity">
    <text evidence="2">Belongs to the fucolectin family.</text>
</comment>
<evidence type="ECO:0000256" key="4">
    <source>
        <dbReference type="ARBA" id="ARBA00022723"/>
    </source>
</evidence>
<dbReference type="GO" id="GO:0001868">
    <property type="term" value="P:regulation of complement activation, lectin pathway"/>
    <property type="evidence" value="ECO:0007669"/>
    <property type="project" value="UniProtKB-ARBA"/>
</dbReference>
<dbReference type="Proteomes" id="UP000095280">
    <property type="component" value="Unplaced"/>
</dbReference>
<keyword evidence="7" id="KW-1015">Disulfide bond</keyword>
<organism evidence="10 11">
    <name type="scientific">Macrostomum lignano</name>
    <dbReference type="NCBI Taxonomy" id="282301"/>
    <lineage>
        <taxon>Eukaryota</taxon>
        <taxon>Metazoa</taxon>
        <taxon>Spiralia</taxon>
        <taxon>Lophotrochozoa</taxon>
        <taxon>Platyhelminthes</taxon>
        <taxon>Rhabditophora</taxon>
        <taxon>Macrostomorpha</taxon>
        <taxon>Macrostomida</taxon>
        <taxon>Macrostomidae</taxon>
        <taxon>Macrostomum</taxon>
    </lineage>
</organism>
<evidence type="ECO:0000313" key="10">
    <source>
        <dbReference type="Proteomes" id="UP000095280"/>
    </source>
</evidence>
<proteinExistence type="inferred from homology"/>
<dbReference type="PANTHER" id="PTHR45713:SF6">
    <property type="entry name" value="F5_8 TYPE C DOMAIN-CONTAINING PROTEIN"/>
    <property type="match status" value="1"/>
</dbReference>
<keyword evidence="4" id="KW-0479">Metal-binding</keyword>
<evidence type="ECO:0000256" key="3">
    <source>
        <dbReference type="ARBA" id="ARBA00011233"/>
    </source>
</evidence>
<dbReference type="Pfam" id="PF22633">
    <property type="entry name" value="F5_F8_type_C_2"/>
    <property type="match status" value="1"/>
</dbReference>
<dbReference type="GO" id="GO:0010185">
    <property type="term" value="P:regulation of cellular defense response"/>
    <property type="evidence" value="ECO:0007669"/>
    <property type="project" value="UniProtKB-ARBA"/>
</dbReference>
<evidence type="ECO:0000256" key="5">
    <source>
        <dbReference type="ARBA" id="ARBA00022734"/>
    </source>
</evidence>
<feature type="signal peptide" evidence="8">
    <location>
        <begin position="1"/>
        <end position="21"/>
    </location>
</feature>
<keyword evidence="10" id="KW-1185">Reference proteome</keyword>
<dbReference type="InterPro" id="IPR008979">
    <property type="entry name" value="Galactose-bd-like_sf"/>
</dbReference>
<dbReference type="InterPro" id="IPR051941">
    <property type="entry name" value="BG_Antigen-Binding_Lectin"/>
</dbReference>
<name>A0A1I8G6W6_9PLAT</name>
<accession>A0A1I8G6W6</accession>
<reference evidence="11" key="1">
    <citation type="submission" date="2016-11" db="UniProtKB">
        <authorList>
            <consortium name="WormBaseParasite"/>
        </authorList>
    </citation>
    <scope>IDENTIFICATION</scope>
</reference>
<sequence length="272" mass="30215">MSSKLLKFLLVQAFAIADSEADTKIEDFRMDSSGSSSSPVSFASHKTSSRIYCSGLCSTKPGCFGICWVNSAKDCRLFTVSAYFNRDSWTMLTTERCDIYASIVNSTIQQLPFTGCSQSGNSSGGVCSRAIDGDKRQNYFKRSCSHTDLTVPIWWEGQLPQQSMVASVTIYNRQDCCADRLNNFQLLVDGVVCYDMNIAIPFSVTNLSCWQLGSQVRILNRQFAALCICEIEAFGFFFSTDRSPKRPSDQILALFSVANLSLTFQCNVMLNV</sequence>
<dbReference type="Gene3D" id="2.60.120.260">
    <property type="entry name" value="Galactose-binding domain-like"/>
    <property type="match status" value="1"/>
</dbReference>
<dbReference type="SUPFAM" id="SSF49785">
    <property type="entry name" value="Galactose-binding domain-like"/>
    <property type="match status" value="1"/>
</dbReference>
<evidence type="ECO:0000313" key="11">
    <source>
        <dbReference type="WBParaSite" id="maker-uti_cns_0001053-snap-gene-0.9-mRNA-1"/>
    </source>
</evidence>